<organism evidence="1 2">
    <name type="scientific">Frankliniella fusca</name>
    <dbReference type="NCBI Taxonomy" id="407009"/>
    <lineage>
        <taxon>Eukaryota</taxon>
        <taxon>Metazoa</taxon>
        <taxon>Ecdysozoa</taxon>
        <taxon>Arthropoda</taxon>
        <taxon>Hexapoda</taxon>
        <taxon>Insecta</taxon>
        <taxon>Pterygota</taxon>
        <taxon>Neoptera</taxon>
        <taxon>Paraneoptera</taxon>
        <taxon>Thysanoptera</taxon>
        <taxon>Terebrantia</taxon>
        <taxon>Thripoidea</taxon>
        <taxon>Thripidae</taxon>
        <taxon>Frankliniella</taxon>
    </lineage>
</organism>
<dbReference type="EMBL" id="JAHWGI010001034">
    <property type="protein sequence ID" value="KAK3921471.1"/>
    <property type="molecule type" value="Genomic_DNA"/>
</dbReference>
<evidence type="ECO:0000313" key="1">
    <source>
        <dbReference type="EMBL" id="KAK3921471.1"/>
    </source>
</evidence>
<sequence length="509" mass="57930">MPPGRAWKCCNKKCQERDSNPRIADLKSAALDHSAILTSLDTQCTEDLLSQDGDLVKKSFVKLLVNYYGEEMMPVDKIEQETFVEFCQGLLDLSYNWASWDRLDARKLIPHPTTRDAEILQKFSSIGISPEDARRVEFVTDGGANIVNALADFKWHYRLGHVLSLCEKGPFSVAYFDLVERALQSAQEAKTLLKTCDDAIRDAKSAIARQNKETGKGLHFFNWATHSHVKMLSSFVLFRQELEERLEERQYLGLSDIQGLLNDDLRALVLFLTPFDLGGDRETSPYVTLAVWPKLIDHLEIDDGELPMVTAMKNRVRSELVRMEAVALTKICKELVAFLRLMNKLTSLGCTSLKQEVSTRWNSNLIVLRSIKGKLDKINTVLQEHSRATGKPQHKRTDGISYELLYALIVFLQPFEEHITRLEGEKYPTLPSAAYCIGELLAHCNENPSDCEVVAGCREEAKYLLQTKAKLDLTQMTAAFFWPNTRNLLCLAPDDRERVRCVLNYRHIL</sequence>
<comment type="caution">
    <text evidence="1">The sequence shown here is derived from an EMBL/GenBank/DDBJ whole genome shotgun (WGS) entry which is preliminary data.</text>
</comment>
<accession>A0AAE1LII1</accession>
<dbReference type="SUPFAM" id="SSF53098">
    <property type="entry name" value="Ribonuclease H-like"/>
    <property type="match status" value="1"/>
</dbReference>
<reference evidence="1" key="1">
    <citation type="submission" date="2021-07" db="EMBL/GenBank/DDBJ databases">
        <authorList>
            <person name="Catto M.A."/>
            <person name="Jacobson A."/>
            <person name="Kennedy G."/>
            <person name="Labadie P."/>
            <person name="Hunt B.G."/>
            <person name="Srinivasan R."/>
        </authorList>
    </citation>
    <scope>NUCLEOTIDE SEQUENCE</scope>
    <source>
        <strain evidence="1">PL_HMW_Pooled</strain>
        <tissue evidence="1">Head</tissue>
    </source>
</reference>
<gene>
    <name evidence="1" type="ORF">KUF71_001251</name>
</gene>
<evidence type="ECO:0000313" key="2">
    <source>
        <dbReference type="Proteomes" id="UP001219518"/>
    </source>
</evidence>
<dbReference type="Proteomes" id="UP001219518">
    <property type="component" value="Unassembled WGS sequence"/>
</dbReference>
<protein>
    <submittedName>
        <fullName evidence="1">Transposable element Hobo transposase</fullName>
    </submittedName>
</protein>
<dbReference type="AlphaFoldDB" id="A0AAE1LII1"/>
<reference evidence="1" key="2">
    <citation type="journal article" date="2023" name="BMC Genomics">
        <title>Pest status, molecular evolution, and epigenetic factors derived from the genome assembly of Frankliniella fusca, a thysanopteran phytovirus vector.</title>
        <authorList>
            <person name="Catto M.A."/>
            <person name="Labadie P.E."/>
            <person name="Jacobson A.L."/>
            <person name="Kennedy G.G."/>
            <person name="Srinivasan R."/>
            <person name="Hunt B.G."/>
        </authorList>
    </citation>
    <scope>NUCLEOTIDE SEQUENCE</scope>
    <source>
        <strain evidence="1">PL_HMW_Pooled</strain>
    </source>
</reference>
<proteinExistence type="predicted"/>
<keyword evidence="2" id="KW-1185">Reference proteome</keyword>
<name>A0AAE1LII1_9NEOP</name>
<dbReference type="InterPro" id="IPR012337">
    <property type="entry name" value="RNaseH-like_sf"/>
</dbReference>